<dbReference type="RefSeq" id="WP_020907186.1">
    <property type="nucleotide sequence ID" value="NC_012490.1"/>
</dbReference>
<dbReference type="HOGENOM" id="CLU_2169070_0_0_11"/>
<evidence type="ECO:0000256" key="1">
    <source>
        <dbReference type="SAM" id="MobiDB-lite"/>
    </source>
</evidence>
<name>C0ZXA8_RHOE4</name>
<dbReference type="AlphaFoldDB" id="C0ZXA8"/>
<evidence type="ECO:0000313" key="3">
    <source>
        <dbReference type="Proteomes" id="UP000002204"/>
    </source>
</evidence>
<reference evidence="2 3" key="2">
    <citation type="journal article" date="2006" name="Environ. Microbiol.">
        <title>Sequence analysis of three plasmids harboured in Rhodococcus erythropolis strain PR4.</title>
        <authorList>
            <person name="Sekine M."/>
            <person name="Tanikawa S."/>
            <person name="Omata S."/>
            <person name="Saito M."/>
            <person name="Fujisawa T."/>
            <person name="Tsukatani N."/>
            <person name="Tajima T."/>
            <person name="Sekigawa T."/>
            <person name="Kosugi H."/>
            <person name="Matsuo Y."/>
            <person name="Nishiko R."/>
            <person name="Imamura K."/>
            <person name="Ito M."/>
            <person name="Narita H."/>
            <person name="Tago S."/>
            <person name="Fujita N."/>
            <person name="Harayama S."/>
        </authorList>
    </citation>
    <scope>NUCLEOTIDE SEQUENCE [LARGE SCALE GENOMIC DNA]</scope>
    <source>
        <strain evidence="3">PR4 / NBRC 100887</strain>
    </source>
</reference>
<reference evidence="3" key="1">
    <citation type="submission" date="2005-03" db="EMBL/GenBank/DDBJ databases">
        <title>Comparison of the complete genome sequences of Rhodococcus erythropolis PR4 and Rhodococcus opacus B4.</title>
        <authorList>
            <person name="Takarada H."/>
            <person name="Sekine M."/>
            <person name="Hosoyama A."/>
            <person name="Yamada R."/>
            <person name="Fujisawa T."/>
            <person name="Omata S."/>
            <person name="Shimizu A."/>
            <person name="Tsukatani N."/>
            <person name="Tanikawa S."/>
            <person name="Fujita N."/>
            <person name="Harayama S."/>
        </authorList>
    </citation>
    <scope>NUCLEOTIDE SEQUENCE [LARGE SCALE GENOMIC DNA]</scope>
    <source>
        <strain evidence="3">PR4 / NBRC 100887</strain>
    </source>
</reference>
<accession>C0ZXA8</accession>
<gene>
    <name evidence="2" type="ordered locus">RER_22850</name>
</gene>
<sequence length="110" mass="12020">MSAQPLIEEARVKFTGLSAESFEEKEIGTKVTFTIAGTVSGHSQSQQSHEGMRRVQTIKVDRVLTGVDHAIDDVEEEQPSLYDTPSESEPDDETPSNVSDFTGPTFSSDD</sequence>
<feature type="region of interest" description="Disordered" evidence="1">
    <location>
        <begin position="68"/>
        <end position="110"/>
    </location>
</feature>
<dbReference type="eggNOG" id="ENOG5032C09">
    <property type="taxonomic scope" value="Bacteria"/>
</dbReference>
<dbReference type="KEGG" id="rer:RER_22850"/>
<proteinExistence type="predicted"/>
<protein>
    <submittedName>
        <fullName evidence="2">Uncharacterized protein</fullName>
    </submittedName>
</protein>
<evidence type="ECO:0000313" key="2">
    <source>
        <dbReference type="EMBL" id="BAH32993.1"/>
    </source>
</evidence>
<feature type="compositionally biased region" description="Polar residues" evidence="1">
    <location>
        <begin position="95"/>
        <end position="110"/>
    </location>
</feature>
<dbReference type="Proteomes" id="UP000002204">
    <property type="component" value="Chromosome"/>
</dbReference>
<dbReference type="EMBL" id="AP008957">
    <property type="protein sequence ID" value="BAH32993.1"/>
    <property type="molecule type" value="Genomic_DNA"/>
</dbReference>
<dbReference type="PATRIC" id="fig|234621.6.peg.2787"/>
<organism evidence="2 3">
    <name type="scientific">Rhodococcus erythropolis (strain PR4 / NBRC 100887)</name>
    <dbReference type="NCBI Taxonomy" id="234621"/>
    <lineage>
        <taxon>Bacteria</taxon>
        <taxon>Bacillati</taxon>
        <taxon>Actinomycetota</taxon>
        <taxon>Actinomycetes</taxon>
        <taxon>Mycobacteriales</taxon>
        <taxon>Nocardiaceae</taxon>
        <taxon>Rhodococcus</taxon>
        <taxon>Rhodococcus erythropolis group</taxon>
    </lineage>
</organism>